<dbReference type="InterPro" id="IPR029787">
    <property type="entry name" value="Nucleotide_cyclase"/>
</dbReference>
<comment type="caution">
    <text evidence="6">The sequence shown here is derived from an EMBL/GenBank/DDBJ whole genome shotgun (WGS) entry which is preliminary data.</text>
</comment>
<comment type="catalytic activity">
    <reaction evidence="2">
        <text>2 GTP = 3',3'-c-di-GMP + 2 diphosphate</text>
        <dbReference type="Rhea" id="RHEA:24898"/>
        <dbReference type="ChEBI" id="CHEBI:33019"/>
        <dbReference type="ChEBI" id="CHEBI:37565"/>
        <dbReference type="ChEBI" id="CHEBI:58805"/>
        <dbReference type="EC" id="2.7.7.65"/>
    </reaction>
</comment>
<reference evidence="6" key="1">
    <citation type="submission" date="2020-08" db="EMBL/GenBank/DDBJ databases">
        <title>Novel species isolated from subtropical streams in China.</title>
        <authorList>
            <person name="Lu H."/>
        </authorList>
    </citation>
    <scope>NUCLEOTIDE SEQUENCE</scope>
    <source>
        <strain evidence="6">CY7W</strain>
    </source>
</reference>
<dbReference type="InterPro" id="IPR043128">
    <property type="entry name" value="Rev_trsase/Diguanyl_cyclase"/>
</dbReference>
<accession>A0A923I2M6</accession>
<dbReference type="FunFam" id="3.30.70.270:FF:000001">
    <property type="entry name" value="Diguanylate cyclase domain protein"/>
    <property type="match status" value="1"/>
</dbReference>
<keyword evidence="3" id="KW-0175">Coiled coil</keyword>
<protein>
    <recommendedName>
        <fullName evidence="1">diguanylate cyclase</fullName>
        <ecNumber evidence="1">2.7.7.65</ecNumber>
    </recommendedName>
</protein>
<evidence type="ECO:0000313" key="7">
    <source>
        <dbReference type="Proteomes" id="UP000612361"/>
    </source>
</evidence>
<organism evidence="6 7">
    <name type="scientific">Undibacterium rugosum</name>
    <dbReference type="NCBI Taxonomy" id="2762291"/>
    <lineage>
        <taxon>Bacteria</taxon>
        <taxon>Pseudomonadati</taxon>
        <taxon>Pseudomonadota</taxon>
        <taxon>Betaproteobacteria</taxon>
        <taxon>Burkholderiales</taxon>
        <taxon>Oxalobacteraceae</taxon>
        <taxon>Undibacterium</taxon>
    </lineage>
</organism>
<dbReference type="CDD" id="cd01949">
    <property type="entry name" value="GGDEF"/>
    <property type="match status" value="1"/>
</dbReference>
<dbReference type="Gene3D" id="3.30.70.270">
    <property type="match status" value="1"/>
</dbReference>
<feature type="domain" description="GGDEF" evidence="5">
    <location>
        <begin position="423"/>
        <end position="554"/>
    </location>
</feature>
<proteinExistence type="predicted"/>
<dbReference type="Pfam" id="PF00990">
    <property type="entry name" value="GGDEF"/>
    <property type="match status" value="1"/>
</dbReference>
<keyword evidence="7" id="KW-1185">Reference proteome</keyword>
<evidence type="ECO:0000256" key="1">
    <source>
        <dbReference type="ARBA" id="ARBA00012528"/>
    </source>
</evidence>
<name>A0A923I2M6_9BURK</name>
<dbReference type="Proteomes" id="UP000612361">
    <property type="component" value="Unassembled WGS sequence"/>
</dbReference>
<dbReference type="GO" id="GO:0052621">
    <property type="term" value="F:diguanylate cyclase activity"/>
    <property type="evidence" value="ECO:0007669"/>
    <property type="project" value="UniProtKB-EC"/>
</dbReference>
<dbReference type="RefSeq" id="WP_186880508.1">
    <property type="nucleotide sequence ID" value="NZ_JACOGG010000005.1"/>
</dbReference>
<feature type="compositionally biased region" description="Low complexity" evidence="4">
    <location>
        <begin position="50"/>
        <end position="68"/>
    </location>
</feature>
<dbReference type="PROSITE" id="PS50887">
    <property type="entry name" value="GGDEF"/>
    <property type="match status" value="1"/>
</dbReference>
<evidence type="ECO:0000256" key="2">
    <source>
        <dbReference type="ARBA" id="ARBA00034247"/>
    </source>
</evidence>
<evidence type="ECO:0000313" key="6">
    <source>
        <dbReference type="EMBL" id="MBC3934899.1"/>
    </source>
</evidence>
<dbReference type="SMART" id="SM00267">
    <property type="entry name" value="GGDEF"/>
    <property type="match status" value="1"/>
</dbReference>
<dbReference type="EMBL" id="JACOGG010000005">
    <property type="protein sequence ID" value="MBC3934899.1"/>
    <property type="molecule type" value="Genomic_DNA"/>
</dbReference>
<evidence type="ECO:0000256" key="4">
    <source>
        <dbReference type="SAM" id="MobiDB-lite"/>
    </source>
</evidence>
<feature type="coiled-coil region" evidence="3">
    <location>
        <begin position="365"/>
        <end position="392"/>
    </location>
</feature>
<dbReference type="InterPro" id="IPR050469">
    <property type="entry name" value="Diguanylate_Cyclase"/>
</dbReference>
<gene>
    <name evidence="6" type="ORF">H8K47_05950</name>
</gene>
<dbReference type="PANTHER" id="PTHR45138:SF9">
    <property type="entry name" value="DIGUANYLATE CYCLASE DGCM-RELATED"/>
    <property type="match status" value="1"/>
</dbReference>
<evidence type="ECO:0000256" key="3">
    <source>
        <dbReference type="SAM" id="Coils"/>
    </source>
</evidence>
<dbReference type="PANTHER" id="PTHR45138">
    <property type="entry name" value="REGULATORY COMPONENTS OF SENSORY TRANSDUCTION SYSTEM"/>
    <property type="match status" value="1"/>
</dbReference>
<dbReference type="InterPro" id="IPR000160">
    <property type="entry name" value="GGDEF_dom"/>
</dbReference>
<feature type="region of interest" description="Disordered" evidence="4">
    <location>
        <begin position="50"/>
        <end position="71"/>
    </location>
</feature>
<evidence type="ECO:0000259" key="5">
    <source>
        <dbReference type="PROSITE" id="PS50887"/>
    </source>
</evidence>
<dbReference type="EC" id="2.7.7.65" evidence="1"/>
<dbReference type="SUPFAM" id="SSF55073">
    <property type="entry name" value="Nucleotide cyclase"/>
    <property type="match status" value="1"/>
</dbReference>
<dbReference type="NCBIfam" id="TIGR00254">
    <property type="entry name" value="GGDEF"/>
    <property type="match status" value="1"/>
</dbReference>
<dbReference type="AlphaFoldDB" id="A0A923I2M6"/>
<sequence>MSTKNNNPQFKTPTDIARETFRQLAIQRIAPTPEAYSQLYHEIAGTEAPAAALPPASPPETAEATPTAGNQQAKKLLSSFAEYLQSSQNDYTIYGQRLSRALSNDNWEAYERELRALTERMTSKPAPQISLVDDPVPATSIASISLVDDVAVTDNRTKLLKDLLYRTLSLALSSLLKPNPPLANESDALGLAVRDAETENELNQIGARLKHLCFQIELQSGDTAEQQELLLRLFDLLLTNIHDLLDNDNWLRGQIEVVQNLIAGPIDHRALQEATRSLKDVIYKQGSLKNSIAESKTSVKNMMAAFIDRLSAMAESTSTYQNKMDLYANQLSTATSTNEVTGVIGKILLDTKAVQTETLRSRDIIVAAQKEVTEAEAKIKDLESKLAHMSELVREDQLTGSLNRRGMDDIFEREADRADRRNAPLCVALLDLDNFKKLNDTHGHAAGDDALVHLVRIVRQTLRSIDVIARYGGEEFVIIMPETEIEEAAQAMMRVQRELTKHFFTVNDQRLFITFSAGVALRGSREPQEQVIKRADKAMYEAKQTGKNRVVKAS</sequence>